<dbReference type="InterPro" id="IPR034005">
    <property type="entry name" value="M3A_DCP"/>
</dbReference>
<dbReference type="GO" id="GO:0006508">
    <property type="term" value="P:proteolysis"/>
    <property type="evidence" value="ECO:0007669"/>
    <property type="project" value="UniProtKB-KW"/>
</dbReference>
<evidence type="ECO:0000256" key="2">
    <source>
        <dbReference type="ARBA" id="ARBA00022670"/>
    </source>
</evidence>
<protein>
    <submittedName>
        <fullName evidence="9">Peptidase</fullName>
    </submittedName>
</protein>
<dbReference type="GO" id="GO:0005829">
    <property type="term" value="C:cytosol"/>
    <property type="evidence" value="ECO:0007669"/>
    <property type="project" value="TreeGrafter"/>
</dbReference>
<evidence type="ECO:0000256" key="6">
    <source>
        <dbReference type="ARBA" id="ARBA00023049"/>
    </source>
</evidence>
<dbReference type="PANTHER" id="PTHR43660:SF1">
    <property type="entry name" value="DIPEPTIDYL CARBOXYPEPTIDASE"/>
    <property type="match status" value="1"/>
</dbReference>
<comment type="cofactor">
    <cofactor evidence="7">
        <name>Zn(2+)</name>
        <dbReference type="ChEBI" id="CHEBI:29105"/>
    </cofactor>
    <text evidence="7">Binds 1 zinc ion.</text>
</comment>
<dbReference type="AlphaFoldDB" id="A0A364V8X8"/>
<dbReference type="GO" id="GO:0004180">
    <property type="term" value="F:carboxypeptidase activity"/>
    <property type="evidence" value="ECO:0007669"/>
    <property type="project" value="TreeGrafter"/>
</dbReference>
<keyword evidence="5 7" id="KW-0862">Zinc</keyword>
<evidence type="ECO:0000256" key="1">
    <source>
        <dbReference type="ARBA" id="ARBA00006040"/>
    </source>
</evidence>
<sequence length="722" mass="78336">MEDFLNASDLPYGLPDFGSITLDSLVPAFRTAVVDHAAEIEAIAANPAEPTWENTMEALESAGQMLHRVCAIVFNYAGTLADGEVQAVEAAVSPELAAHMSRMLLNEQLWRRVQSMPEQPEGSEEAALLEHWRKRFVRGGANLSGEQRDKLANIDARLAELCTGFGTSLQRATQANAVLLAEEETAGLDAATIQRLAADAAAAGHPEGTYLVHLGLPSVQPILAELENPAARRKVYEGSLHRSDGVNDATILDIARLRAQRAELLGYANHAEFVVEDETAGSVSAVEGLLNQLTPAAVANALGEHKRLVDKAAEDGGSPSAAGNDADAVGAADWSFWDAKLRAEELSVDETKIRQYFQLDRVLVDGAFYAAKRLYGIDVAPREDLAGYHEDVRVWEVREADGRPIGLLLTDMFARPTKRGGAWMSSFQEQSHLLGTLPVVVNVMNIAKPAPAADGSPGVALLSMDEVKTVFHEFGHALHGLLSDVRYPSLSGTNVPRDFVEFPSQINENWALEPEVLRNYARHVDTGEELPADYAAAVAKQAQWGQGFATTEYLAACWVDMAWHTLSAEEAAAIDDVAAFEERALERAGAGVDKLIAPRYRSAYFNHIFSSGLGYSAGYWSYLWAEVLDADGFQTFVDTGAAHGAEAAMEGRVRAVADADPEDVRFAGERFRRMILSRGASIDYEDAFWMFRGKQRSVQPLLERRGLAGAIAPGVVDGPEHD</sequence>
<evidence type="ECO:0000256" key="3">
    <source>
        <dbReference type="ARBA" id="ARBA00022723"/>
    </source>
</evidence>
<reference evidence="9 10" key="1">
    <citation type="journal article" date="2018" name="Syst. Appl. Microbiol.">
        <title>Corynebacterium heidelbergense sp. nov., isolated from the preen glands of Egyptian geese (Alopochen aegyptiacus).</title>
        <authorList>
            <person name="Braun M.S."/>
            <person name="Wang E."/>
            <person name="Zimmermann S."/>
            <person name="Wink M."/>
        </authorList>
    </citation>
    <scope>NUCLEOTIDE SEQUENCE [LARGE SCALE GENOMIC DNA]</scope>
    <source>
        <strain evidence="9 10">647</strain>
    </source>
</reference>
<evidence type="ECO:0000256" key="5">
    <source>
        <dbReference type="ARBA" id="ARBA00022833"/>
    </source>
</evidence>
<comment type="similarity">
    <text evidence="1 7">Belongs to the peptidase M3 family.</text>
</comment>
<keyword evidence="4 7" id="KW-0378">Hydrolase</keyword>
<dbReference type="EMBL" id="QHCV01000002">
    <property type="protein sequence ID" value="RAV33095.1"/>
    <property type="molecule type" value="Genomic_DNA"/>
</dbReference>
<name>A0A364V8X8_9CORY</name>
<feature type="domain" description="Peptidase M3A/M3B catalytic" evidence="8">
    <location>
        <begin position="223"/>
        <end position="706"/>
    </location>
</feature>
<dbReference type="InterPro" id="IPR045090">
    <property type="entry name" value="Pept_M3A_M3B"/>
</dbReference>
<keyword evidence="6 7" id="KW-0482">Metalloprotease</keyword>
<dbReference type="CDD" id="cd06456">
    <property type="entry name" value="M3A_DCP"/>
    <property type="match status" value="1"/>
</dbReference>
<evidence type="ECO:0000259" key="8">
    <source>
        <dbReference type="Pfam" id="PF01432"/>
    </source>
</evidence>
<dbReference type="GO" id="GO:0004222">
    <property type="term" value="F:metalloendopeptidase activity"/>
    <property type="evidence" value="ECO:0007669"/>
    <property type="project" value="InterPro"/>
</dbReference>
<evidence type="ECO:0000256" key="4">
    <source>
        <dbReference type="ARBA" id="ARBA00022801"/>
    </source>
</evidence>
<dbReference type="Pfam" id="PF01432">
    <property type="entry name" value="Peptidase_M3"/>
    <property type="match status" value="1"/>
</dbReference>
<evidence type="ECO:0000256" key="7">
    <source>
        <dbReference type="RuleBase" id="RU003435"/>
    </source>
</evidence>
<dbReference type="Gene3D" id="1.10.1370.10">
    <property type="entry name" value="Neurolysin, domain 3"/>
    <property type="match status" value="1"/>
</dbReference>
<dbReference type="Gene3D" id="3.40.390.10">
    <property type="entry name" value="Collagenase (Catalytic Domain)"/>
    <property type="match status" value="1"/>
</dbReference>
<comment type="caution">
    <text evidence="9">The sequence shown here is derived from an EMBL/GenBank/DDBJ whole genome shotgun (WGS) entry which is preliminary data.</text>
</comment>
<keyword evidence="10" id="KW-1185">Reference proteome</keyword>
<dbReference type="RefSeq" id="WP_113629901.1">
    <property type="nucleotide sequence ID" value="NZ_QHCV01000002.1"/>
</dbReference>
<dbReference type="SUPFAM" id="SSF55486">
    <property type="entry name" value="Metalloproteases ('zincins'), catalytic domain"/>
    <property type="match status" value="1"/>
</dbReference>
<keyword evidence="3 7" id="KW-0479">Metal-binding</keyword>
<dbReference type="InterPro" id="IPR024079">
    <property type="entry name" value="MetalloPept_cat_dom_sf"/>
</dbReference>
<dbReference type="InterPro" id="IPR001567">
    <property type="entry name" value="Pept_M3A_M3B_dom"/>
</dbReference>
<organism evidence="9 10">
    <name type="scientific">Corynebacterium heidelbergense</name>
    <dbReference type="NCBI Taxonomy" id="2055947"/>
    <lineage>
        <taxon>Bacteria</taxon>
        <taxon>Bacillati</taxon>
        <taxon>Actinomycetota</taxon>
        <taxon>Actinomycetes</taxon>
        <taxon>Mycobacteriales</taxon>
        <taxon>Corynebacteriaceae</taxon>
        <taxon>Corynebacterium</taxon>
    </lineage>
</organism>
<proteinExistence type="inferred from homology"/>
<dbReference type="PANTHER" id="PTHR43660">
    <property type="entry name" value="DIPEPTIDYL CARBOXYPEPTIDASE"/>
    <property type="match status" value="1"/>
</dbReference>
<evidence type="ECO:0000313" key="10">
    <source>
        <dbReference type="Proteomes" id="UP000251577"/>
    </source>
</evidence>
<gene>
    <name evidence="9" type="ORF">DLJ54_00275</name>
</gene>
<dbReference type="FunFam" id="3.40.390.10:FF:000009">
    <property type="entry name" value="Oligopeptidase A"/>
    <property type="match status" value="1"/>
</dbReference>
<dbReference type="InterPro" id="IPR024077">
    <property type="entry name" value="Neurolysin/TOP_dom2"/>
</dbReference>
<keyword evidence="2 7" id="KW-0645">Protease</keyword>
<evidence type="ECO:0000313" key="9">
    <source>
        <dbReference type="EMBL" id="RAV33095.1"/>
    </source>
</evidence>
<accession>A0A364V8X8</accession>
<dbReference type="GO" id="GO:0046872">
    <property type="term" value="F:metal ion binding"/>
    <property type="evidence" value="ECO:0007669"/>
    <property type="project" value="UniProtKB-UniRule"/>
</dbReference>
<dbReference type="Proteomes" id="UP000251577">
    <property type="component" value="Unassembled WGS sequence"/>
</dbReference>